<evidence type="ECO:0000313" key="3">
    <source>
        <dbReference type="Proteomes" id="UP000828251"/>
    </source>
</evidence>
<dbReference type="InterPro" id="IPR044730">
    <property type="entry name" value="RNase_H-like_dom_plant"/>
</dbReference>
<dbReference type="AlphaFoldDB" id="A0A9D3UDF0"/>
<sequence length="319" mass="36274">MVWRDNLIKREFSKEEAEAICKVPLMNQNAGDKLIWNWNADGNYSVQSGHSRLLQSANELGPHRIAWKLIWKAKVSNKTKIFCWRVCNIILPSAKEDDFDRFLFFIWKLWNSRNASFFRNSNDVNVRIAESDKNCYKDFTEANMRSKRSDGYSPCRQWRSPTSNFIKVNFDASFKASNNNGGVGVVLRDFEGFVVGATALKLPIVANTATAKAIVAVIAIETTIDMGFSYVISEGDARVIMKGLISKEEGFSEIVPILDEAKSLLQQFDKFHINHTRQEGNKAAHELTKFSSTLDNDLYWIEDYPACIHQAILDDAVNL</sequence>
<dbReference type="Proteomes" id="UP000828251">
    <property type="component" value="Unassembled WGS sequence"/>
</dbReference>
<dbReference type="InterPro" id="IPR036397">
    <property type="entry name" value="RNaseH_sf"/>
</dbReference>
<dbReference type="SUPFAM" id="SSF53098">
    <property type="entry name" value="Ribonuclease H-like"/>
    <property type="match status" value="1"/>
</dbReference>
<dbReference type="PANTHER" id="PTHR47074:SF48">
    <property type="entry name" value="POLYNUCLEOTIDYL TRANSFERASE, RIBONUCLEASE H-LIKE SUPERFAMILY PROTEIN"/>
    <property type="match status" value="1"/>
</dbReference>
<organism evidence="2 3">
    <name type="scientific">Gossypium stocksii</name>
    <dbReference type="NCBI Taxonomy" id="47602"/>
    <lineage>
        <taxon>Eukaryota</taxon>
        <taxon>Viridiplantae</taxon>
        <taxon>Streptophyta</taxon>
        <taxon>Embryophyta</taxon>
        <taxon>Tracheophyta</taxon>
        <taxon>Spermatophyta</taxon>
        <taxon>Magnoliopsida</taxon>
        <taxon>eudicotyledons</taxon>
        <taxon>Gunneridae</taxon>
        <taxon>Pentapetalae</taxon>
        <taxon>rosids</taxon>
        <taxon>malvids</taxon>
        <taxon>Malvales</taxon>
        <taxon>Malvaceae</taxon>
        <taxon>Malvoideae</taxon>
        <taxon>Gossypium</taxon>
    </lineage>
</organism>
<evidence type="ECO:0000313" key="2">
    <source>
        <dbReference type="EMBL" id="KAH1038288.1"/>
    </source>
</evidence>
<dbReference type="Pfam" id="PF13456">
    <property type="entry name" value="RVT_3"/>
    <property type="match status" value="1"/>
</dbReference>
<gene>
    <name evidence="2" type="ORF">J1N35_040031</name>
</gene>
<dbReference type="InterPro" id="IPR052929">
    <property type="entry name" value="RNase_H-like_EbsB-rel"/>
</dbReference>
<feature type="domain" description="RNase H type-1" evidence="1">
    <location>
        <begin position="169"/>
        <end position="290"/>
    </location>
</feature>
<dbReference type="CDD" id="cd06222">
    <property type="entry name" value="RNase_H_like"/>
    <property type="match status" value="1"/>
</dbReference>
<dbReference type="PANTHER" id="PTHR47074">
    <property type="entry name" value="BNAC02G40300D PROTEIN"/>
    <property type="match status" value="1"/>
</dbReference>
<dbReference type="Gene3D" id="3.30.420.10">
    <property type="entry name" value="Ribonuclease H-like superfamily/Ribonuclease H"/>
    <property type="match status" value="1"/>
</dbReference>
<accession>A0A9D3UDF0</accession>
<comment type="caution">
    <text evidence="2">The sequence shown here is derived from an EMBL/GenBank/DDBJ whole genome shotgun (WGS) entry which is preliminary data.</text>
</comment>
<dbReference type="GO" id="GO:0004523">
    <property type="term" value="F:RNA-DNA hybrid ribonuclease activity"/>
    <property type="evidence" value="ECO:0007669"/>
    <property type="project" value="InterPro"/>
</dbReference>
<proteinExistence type="predicted"/>
<name>A0A9D3UDF0_9ROSI</name>
<dbReference type="GO" id="GO:0003676">
    <property type="term" value="F:nucleic acid binding"/>
    <property type="evidence" value="ECO:0007669"/>
    <property type="project" value="InterPro"/>
</dbReference>
<dbReference type="InterPro" id="IPR002156">
    <property type="entry name" value="RNaseH_domain"/>
</dbReference>
<protein>
    <recommendedName>
        <fullName evidence="1">RNase H type-1 domain-containing protein</fullName>
    </recommendedName>
</protein>
<dbReference type="EMBL" id="JAIQCV010000012">
    <property type="protein sequence ID" value="KAH1038288.1"/>
    <property type="molecule type" value="Genomic_DNA"/>
</dbReference>
<keyword evidence="3" id="KW-1185">Reference proteome</keyword>
<evidence type="ECO:0000259" key="1">
    <source>
        <dbReference type="Pfam" id="PF13456"/>
    </source>
</evidence>
<reference evidence="2 3" key="1">
    <citation type="journal article" date="2021" name="Plant Biotechnol. J.">
        <title>Multi-omics assisted identification of the key and species-specific regulatory components of drought-tolerant mechanisms in Gossypium stocksii.</title>
        <authorList>
            <person name="Yu D."/>
            <person name="Ke L."/>
            <person name="Zhang D."/>
            <person name="Wu Y."/>
            <person name="Sun Y."/>
            <person name="Mei J."/>
            <person name="Sun J."/>
            <person name="Sun Y."/>
        </authorList>
    </citation>
    <scope>NUCLEOTIDE SEQUENCE [LARGE SCALE GENOMIC DNA]</scope>
    <source>
        <strain evidence="3">cv. E1</strain>
        <tissue evidence="2">Leaf</tissue>
    </source>
</reference>
<dbReference type="InterPro" id="IPR012337">
    <property type="entry name" value="RNaseH-like_sf"/>
</dbReference>
<dbReference type="OrthoDB" id="998887at2759"/>